<dbReference type="PANTHER" id="PTHR43592:SF15">
    <property type="entry name" value="CAAX AMINO TERMINAL PROTEASE FAMILY PROTEIN"/>
    <property type="match status" value="1"/>
</dbReference>
<feature type="transmembrane region" description="Helical" evidence="1">
    <location>
        <begin position="15"/>
        <end position="35"/>
    </location>
</feature>
<keyword evidence="1" id="KW-0472">Membrane</keyword>
<dbReference type="EMBL" id="BSDC01000004">
    <property type="protein sequence ID" value="GLH68262.1"/>
    <property type="molecule type" value="Genomic_DNA"/>
</dbReference>
<proteinExistence type="predicted"/>
<keyword evidence="1" id="KW-0812">Transmembrane</keyword>
<organism evidence="3 4">
    <name type="scientific">Geothrix edaphica</name>
    <dbReference type="NCBI Taxonomy" id="2927976"/>
    <lineage>
        <taxon>Bacteria</taxon>
        <taxon>Pseudomonadati</taxon>
        <taxon>Acidobacteriota</taxon>
        <taxon>Holophagae</taxon>
        <taxon>Holophagales</taxon>
        <taxon>Holophagaceae</taxon>
        <taxon>Geothrix</taxon>
    </lineage>
</organism>
<feature type="transmembrane region" description="Helical" evidence="1">
    <location>
        <begin position="231"/>
        <end position="254"/>
    </location>
</feature>
<gene>
    <name evidence="3" type="ORF">GETHED_26260</name>
</gene>
<sequence>MDSTPPSPWHPDRRWADPLIALLALIALMAAGLTLRTRQAGNHRPSARTSLQGQILEAALAGPRLLGGARVTPREWTRARTQLADPWDRALLAVLMAELGDPAEARGVLTEEGPAGLGGERFRRAFAAAYGSDLIPDAAAREDVGRRLGNGYAASLLEARLCDREGGPASGEALRARARSALLTRLAVLGGFGLLVMTFAVGGLAVGVYLWVTRRQPPVRPLPAWGLSGRAATLVFLGWFMAFFAAGNLSALLLTPWPSLRWAVVPLGTLFHAGIGVRLLCWAEGLTFPELWRRLAPGTARRNLAWGAAFLALAVFLVLTVAMATSLVLKPDQSPQRDLQELLRGLSGWGPSLAMFAVVAGVAPFFEELLFRGFLFPVLARQGRITLALFASALLFGAIHLQPAGLPILGTLGLVLALAVRQTGSLWPAILVHACWNGSLFLLMRAFA</sequence>
<feature type="transmembrane region" description="Helical" evidence="1">
    <location>
        <begin position="349"/>
        <end position="366"/>
    </location>
</feature>
<name>A0ABQ5Q0V1_9BACT</name>
<dbReference type="PANTHER" id="PTHR43592">
    <property type="entry name" value="CAAX AMINO TERMINAL PROTEASE"/>
    <property type="match status" value="1"/>
</dbReference>
<evidence type="ECO:0000256" key="1">
    <source>
        <dbReference type="SAM" id="Phobius"/>
    </source>
</evidence>
<evidence type="ECO:0000313" key="3">
    <source>
        <dbReference type="EMBL" id="GLH68262.1"/>
    </source>
</evidence>
<keyword evidence="4" id="KW-1185">Reference proteome</keyword>
<evidence type="ECO:0000259" key="2">
    <source>
        <dbReference type="Pfam" id="PF02517"/>
    </source>
</evidence>
<dbReference type="RefSeq" id="WP_285610082.1">
    <property type="nucleotide sequence ID" value="NZ_BSDC01000004.1"/>
</dbReference>
<protein>
    <recommendedName>
        <fullName evidence="2">CAAX prenyl protease 2/Lysostaphin resistance protein A-like domain-containing protein</fullName>
    </recommendedName>
</protein>
<accession>A0ABQ5Q0V1</accession>
<feature type="transmembrane region" description="Helical" evidence="1">
    <location>
        <begin position="387"/>
        <end position="420"/>
    </location>
</feature>
<reference evidence="3" key="1">
    <citation type="journal article" date="2023" name="Antonie Van Leeuwenhoek">
        <title>Mesoterricola silvestris gen. nov., sp. nov., Mesoterricola sediminis sp. nov., Geothrix oryzae sp. nov., Geothrix edaphica sp. nov., Geothrix rubra sp. nov., and Geothrix limicola sp. nov., six novel members of Acidobacteriota isolated from soils.</title>
        <authorList>
            <person name="Itoh H."/>
            <person name="Sugisawa Y."/>
            <person name="Mise K."/>
            <person name="Xu Z."/>
            <person name="Kuniyasu M."/>
            <person name="Ushijima N."/>
            <person name="Kawano K."/>
            <person name="Kobayashi E."/>
            <person name="Shiratori Y."/>
            <person name="Masuda Y."/>
            <person name="Senoo K."/>
        </authorList>
    </citation>
    <scope>NUCLEOTIDE SEQUENCE</scope>
    <source>
        <strain evidence="3">Red802</strain>
    </source>
</reference>
<feature type="transmembrane region" description="Helical" evidence="1">
    <location>
        <begin position="186"/>
        <end position="211"/>
    </location>
</feature>
<feature type="domain" description="CAAX prenyl protease 2/Lysostaphin resistance protein A-like" evidence="2">
    <location>
        <begin position="352"/>
        <end position="438"/>
    </location>
</feature>
<dbReference type="Pfam" id="PF02517">
    <property type="entry name" value="Rce1-like"/>
    <property type="match status" value="1"/>
</dbReference>
<comment type="caution">
    <text evidence="3">The sequence shown here is derived from an EMBL/GenBank/DDBJ whole genome shotgun (WGS) entry which is preliminary data.</text>
</comment>
<evidence type="ECO:0000313" key="4">
    <source>
        <dbReference type="Proteomes" id="UP001165044"/>
    </source>
</evidence>
<feature type="transmembrane region" description="Helical" evidence="1">
    <location>
        <begin position="426"/>
        <end position="447"/>
    </location>
</feature>
<feature type="transmembrane region" description="Helical" evidence="1">
    <location>
        <begin position="304"/>
        <end position="329"/>
    </location>
</feature>
<dbReference type="Proteomes" id="UP001165044">
    <property type="component" value="Unassembled WGS sequence"/>
</dbReference>
<keyword evidence="1" id="KW-1133">Transmembrane helix</keyword>
<dbReference type="InterPro" id="IPR003675">
    <property type="entry name" value="Rce1/LyrA-like_dom"/>
</dbReference>